<dbReference type="STRING" id="314230.DSM3645_02983"/>
<evidence type="ECO:0000256" key="1">
    <source>
        <dbReference type="SAM" id="MobiDB-lite"/>
    </source>
</evidence>
<gene>
    <name evidence="2" type="ORF">DSM3645_02983</name>
</gene>
<feature type="region of interest" description="Disordered" evidence="1">
    <location>
        <begin position="1"/>
        <end position="39"/>
    </location>
</feature>
<reference evidence="2 3" key="1">
    <citation type="submission" date="2006-02" db="EMBL/GenBank/DDBJ databases">
        <authorList>
            <person name="Amann R."/>
            <person name="Ferriera S."/>
            <person name="Johnson J."/>
            <person name="Kravitz S."/>
            <person name="Halpern A."/>
            <person name="Remington K."/>
            <person name="Beeson K."/>
            <person name="Tran B."/>
            <person name="Rogers Y.-H."/>
            <person name="Friedman R."/>
            <person name="Venter J.C."/>
        </authorList>
    </citation>
    <scope>NUCLEOTIDE SEQUENCE [LARGE SCALE GENOMIC DNA]</scope>
    <source>
        <strain evidence="2 3">DSM 3645</strain>
    </source>
</reference>
<proteinExistence type="predicted"/>
<evidence type="ECO:0000313" key="3">
    <source>
        <dbReference type="Proteomes" id="UP000004358"/>
    </source>
</evidence>
<dbReference type="HOGENOM" id="CLU_3305578_0_0_0"/>
<accession>A3ZVR0</accession>
<organism evidence="2 3">
    <name type="scientific">Blastopirellula marina DSM 3645</name>
    <dbReference type="NCBI Taxonomy" id="314230"/>
    <lineage>
        <taxon>Bacteria</taxon>
        <taxon>Pseudomonadati</taxon>
        <taxon>Planctomycetota</taxon>
        <taxon>Planctomycetia</taxon>
        <taxon>Pirellulales</taxon>
        <taxon>Pirellulaceae</taxon>
        <taxon>Blastopirellula</taxon>
    </lineage>
</organism>
<feature type="compositionally biased region" description="Basic residues" evidence="1">
    <location>
        <begin position="10"/>
        <end position="22"/>
    </location>
</feature>
<dbReference type="AlphaFoldDB" id="A3ZVR0"/>
<evidence type="ECO:0000313" key="2">
    <source>
        <dbReference type="EMBL" id="EAQ79406.1"/>
    </source>
</evidence>
<name>A3ZVR0_9BACT</name>
<sequence>MGSWCNIGSKRQKHLFSRKASHPHGDRTINHVPSNTSNK</sequence>
<dbReference type="EMBL" id="AANZ01000014">
    <property type="protein sequence ID" value="EAQ79406.1"/>
    <property type="molecule type" value="Genomic_DNA"/>
</dbReference>
<dbReference type="Proteomes" id="UP000004358">
    <property type="component" value="Unassembled WGS sequence"/>
</dbReference>
<protein>
    <submittedName>
        <fullName evidence="2">Uncharacterized protein</fullName>
    </submittedName>
</protein>
<comment type="caution">
    <text evidence="2">The sequence shown here is derived from an EMBL/GenBank/DDBJ whole genome shotgun (WGS) entry which is preliminary data.</text>
</comment>